<proteinExistence type="predicted"/>
<gene>
    <name evidence="1" type="ORF">Sradi_2162300</name>
</gene>
<comment type="caution">
    <text evidence="1">The sequence shown here is derived from an EMBL/GenBank/DDBJ whole genome shotgun (WGS) entry which is preliminary data.</text>
</comment>
<protein>
    <submittedName>
        <fullName evidence="1">Uncharacterized protein</fullName>
    </submittedName>
</protein>
<name>A0AAW2T1A4_SESRA</name>
<reference evidence="1" key="2">
    <citation type="journal article" date="2024" name="Plant">
        <title>Genomic evolution and insights into agronomic trait innovations of Sesamum species.</title>
        <authorList>
            <person name="Miao H."/>
            <person name="Wang L."/>
            <person name="Qu L."/>
            <person name="Liu H."/>
            <person name="Sun Y."/>
            <person name="Le M."/>
            <person name="Wang Q."/>
            <person name="Wei S."/>
            <person name="Zheng Y."/>
            <person name="Lin W."/>
            <person name="Duan Y."/>
            <person name="Cao H."/>
            <person name="Xiong S."/>
            <person name="Wang X."/>
            <person name="Wei L."/>
            <person name="Li C."/>
            <person name="Ma Q."/>
            <person name="Ju M."/>
            <person name="Zhao R."/>
            <person name="Li G."/>
            <person name="Mu C."/>
            <person name="Tian Q."/>
            <person name="Mei H."/>
            <person name="Zhang T."/>
            <person name="Gao T."/>
            <person name="Zhang H."/>
        </authorList>
    </citation>
    <scope>NUCLEOTIDE SEQUENCE</scope>
    <source>
        <strain evidence="1">G02</strain>
    </source>
</reference>
<dbReference type="EMBL" id="JACGWJ010000009">
    <property type="protein sequence ID" value="KAL0398190.1"/>
    <property type="molecule type" value="Genomic_DNA"/>
</dbReference>
<dbReference type="AlphaFoldDB" id="A0AAW2T1A4"/>
<evidence type="ECO:0000313" key="1">
    <source>
        <dbReference type="EMBL" id="KAL0398190.1"/>
    </source>
</evidence>
<accession>A0AAW2T1A4</accession>
<sequence length="87" mass="9837">MTDDIKDYLITKQILREILVSAGCAEAMKSLLVFLNSNAAQLPLKALHQPGVEADEMMRVLEIDKVTSRRTIERLLEEFLPHLNNSS</sequence>
<reference evidence="1" key="1">
    <citation type="submission" date="2020-06" db="EMBL/GenBank/DDBJ databases">
        <authorList>
            <person name="Li T."/>
            <person name="Hu X."/>
            <person name="Zhang T."/>
            <person name="Song X."/>
            <person name="Zhang H."/>
            <person name="Dai N."/>
            <person name="Sheng W."/>
            <person name="Hou X."/>
            <person name="Wei L."/>
        </authorList>
    </citation>
    <scope>NUCLEOTIDE SEQUENCE</scope>
    <source>
        <strain evidence="1">G02</strain>
        <tissue evidence="1">Leaf</tissue>
    </source>
</reference>
<organism evidence="1">
    <name type="scientific">Sesamum radiatum</name>
    <name type="common">Black benniseed</name>
    <dbReference type="NCBI Taxonomy" id="300843"/>
    <lineage>
        <taxon>Eukaryota</taxon>
        <taxon>Viridiplantae</taxon>
        <taxon>Streptophyta</taxon>
        <taxon>Embryophyta</taxon>
        <taxon>Tracheophyta</taxon>
        <taxon>Spermatophyta</taxon>
        <taxon>Magnoliopsida</taxon>
        <taxon>eudicotyledons</taxon>
        <taxon>Gunneridae</taxon>
        <taxon>Pentapetalae</taxon>
        <taxon>asterids</taxon>
        <taxon>lamiids</taxon>
        <taxon>Lamiales</taxon>
        <taxon>Pedaliaceae</taxon>
        <taxon>Sesamum</taxon>
    </lineage>
</organism>